<gene>
    <name evidence="1" type="ORF">CONLIGDRAFT_686718</name>
</gene>
<keyword evidence="2" id="KW-1185">Reference proteome</keyword>
<dbReference type="OrthoDB" id="5386595at2759"/>
<dbReference type="EMBL" id="KV875107">
    <property type="protein sequence ID" value="OIW23280.1"/>
    <property type="molecule type" value="Genomic_DNA"/>
</dbReference>
<organism evidence="1 2">
    <name type="scientific">Coniochaeta ligniaria NRRL 30616</name>
    <dbReference type="NCBI Taxonomy" id="1408157"/>
    <lineage>
        <taxon>Eukaryota</taxon>
        <taxon>Fungi</taxon>
        <taxon>Dikarya</taxon>
        <taxon>Ascomycota</taxon>
        <taxon>Pezizomycotina</taxon>
        <taxon>Sordariomycetes</taxon>
        <taxon>Sordariomycetidae</taxon>
        <taxon>Coniochaetales</taxon>
        <taxon>Coniochaetaceae</taxon>
        <taxon>Coniochaeta</taxon>
    </lineage>
</organism>
<evidence type="ECO:0000313" key="1">
    <source>
        <dbReference type="EMBL" id="OIW23280.1"/>
    </source>
</evidence>
<evidence type="ECO:0000313" key="2">
    <source>
        <dbReference type="Proteomes" id="UP000182658"/>
    </source>
</evidence>
<dbReference type="AlphaFoldDB" id="A0A1J7J087"/>
<name>A0A1J7J087_9PEZI</name>
<dbReference type="InParanoid" id="A0A1J7J087"/>
<dbReference type="STRING" id="1408157.A0A1J7J087"/>
<reference evidence="1 2" key="1">
    <citation type="submission" date="2016-10" db="EMBL/GenBank/DDBJ databases">
        <title>Draft genome sequence of Coniochaeta ligniaria NRRL30616, a lignocellulolytic fungus for bioabatement of inhibitors in plant biomass hydrolysates.</title>
        <authorList>
            <consortium name="DOE Joint Genome Institute"/>
            <person name="Jimenez D.J."/>
            <person name="Hector R.E."/>
            <person name="Riley R."/>
            <person name="Sun H."/>
            <person name="Grigoriev I.V."/>
            <person name="Van Elsas J.D."/>
            <person name="Nichols N.N."/>
        </authorList>
    </citation>
    <scope>NUCLEOTIDE SEQUENCE [LARGE SCALE GENOMIC DNA]</scope>
    <source>
        <strain evidence="1 2">NRRL 30616</strain>
    </source>
</reference>
<proteinExistence type="predicted"/>
<sequence>MELIFGPGVREDLFAAKNGLFLHRAVEDALEKGVLTIVPDVILDTPDLFQPTLSLREVNHRRLKEWQKSEPKEFKFQFRILDPKDTSAKKVIYDKDIHDYPVETIAELHNRRLQFRGHARPGTSNSGESAVVREVKRVGEYWATMGPYMKSEHLRAIANLIKQNLEIGALASAASSIRSIREDPMAAMVILKEMVEGKVRGLDEDDEDDEGEWRKQNGGQCQDVAVASL</sequence>
<dbReference type="Proteomes" id="UP000182658">
    <property type="component" value="Unassembled WGS sequence"/>
</dbReference>
<accession>A0A1J7J087</accession>
<protein>
    <submittedName>
        <fullName evidence="1">Uncharacterized protein</fullName>
    </submittedName>
</protein>